<accession>A0A9N9LY50</accession>
<sequence>MESQLISPSGIISPVLWTLGRPMPKYNLLFGHLLTMKTYIDKLPPDAHPAYSFGQIAKDGFPNGVFYLDMWPFFMPLLVSPKKPKSLVRWFQPIAGGPNLFTMEEELWKSWRGTFNPGFSQAHIIKLVPKIVNEALAYRRLLFEYAERAEIILLDEETLWFTMDMIGALVLESNLDSKKTKTPLAVSLLDRTRWHLGDATINPFVRYYPPRLFAQWRNSKRMNAYIGRELDLRYEAYKTNLKLADNWDSKSVIGLVLEGYLKENGGTKELPATTTRPLKTLKKLREEHDTVLGKDPTSAASVITSNPQTLNQLVYTPSVIKEAMRLFPHASGARQGVDGVDITDDEGNRYPTGNTMVWIIHQGIQRNPKYWPKPDEFIPERWMTDPGDPMYPTKWAWRPFEFGPRNCVGQGLVMSELKVILALTAREFDVKDSYEEFDRLHPRKSIVTVDGERAYQFESGGAHPADHMPCRVFLRK</sequence>
<evidence type="ECO:0000313" key="11">
    <source>
        <dbReference type="Proteomes" id="UP000701801"/>
    </source>
</evidence>
<comment type="similarity">
    <text evidence="3">Belongs to the cytochrome P450 family.</text>
</comment>
<evidence type="ECO:0000256" key="9">
    <source>
        <dbReference type="PIRSR" id="PIRSR602403-1"/>
    </source>
</evidence>
<dbReference type="AlphaFoldDB" id="A0A9N9LY50"/>
<dbReference type="Proteomes" id="UP000701801">
    <property type="component" value="Unassembled WGS sequence"/>
</dbReference>
<evidence type="ECO:0000256" key="1">
    <source>
        <dbReference type="ARBA" id="ARBA00001971"/>
    </source>
</evidence>
<comment type="pathway">
    <text evidence="2">Secondary metabolite biosynthesis.</text>
</comment>
<dbReference type="Gene3D" id="1.10.630.10">
    <property type="entry name" value="Cytochrome P450"/>
    <property type="match status" value="2"/>
</dbReference>
<keyword evidence="11" id="KW-1185">Reference proteome</keyword>
<evidence type="ECO:0000256" key="4">
    <source>
        <dbReference type="ARBA" id="ARBA00022617"/>
    </source>
</evidence>
<dbReference type="InterPro" id="IPR001128">
    <property type="entry name" value="Cyt_P450"/>
</dbReference>
<keyword evidence="7 9" id="KW-0408">Iron</keyword>
<dbReference type="GO" id="GO:0020037">
    <property type="term" value="F:heme binding"/>
    <property type="evidence" value="ECO:0007669"/>
    <property type="project" value="InterPro"/>
</dbReference>
<dbReference type="PRINTS" id="PR00465">
    <property type="entry name" value="EP450IV"/>
</dbReference>
<evidence type="ECO:0000256" key="6">
    <source>
        <dbReference type="ARBA" id="ARBA00023002"/>
    </source>
</evidence>
<dbReference type="InterPro" id="IPR036396">
    <property type="entry name" value="Cyt_P450_sf"/>
</dbReference>
<dbReference type="GO" id="GO:0005506">
    <property type="term" value="F:iron ion binding"/>
    <property type="evidence" value="ECO:0007669"/>
    <property type="project" value="InterPro"/>
</dbReference>
<evidence type="ECO:0000256" key="3">
    <source>
        <dbReference type="ARBA" id="ARBA00010617"/>
    </source>
</evidence>
<dbReference type="PRINTS" id="PR00385">
    <property type="entry name" value="P450"/>
</dbReference>
<dbReference type="PANTHER" id="PTHR24305">
    <property type="entry name" value="CYTOCHROME P450"/>
    <property type="match status" value="1"/>
</dbReference>
<comment type="caution">
    <text evidence="10">The sequence shown here is derived from an EMBL/GenBank/DDBJ whole genome shotgun (WGS) entry which is preliminary data.</text>
</comment>
<dbReference type="InterPro" id="IPR002403">
    <property type="entry name" value="Cyt_P450_E_grp-IV"/>
</dbReference>
<feature type="binding site" description="axial binding residue" evidence="9">
    <location>
        <position position="407"/>
    </location>
    <ligand>
        <name>heme</name>
        <dbReference type="ChEBI" id="CHEBI:30413"/>
    </ligand>
    <ligandPart>
        <name>Fe</name>
        <dbReference type="ChEBI" id="CHEBI:18248"/>
    </ligandPart>
</feature>
<keyword evidence="4 9" id="KW-0349">Heme</keyword>
<keyword evidence="5 9" id="KW-0479">Metal-binding</keyword>
<dbReference type="InterPro" id="IPR050121">
    <property type="entry name" value="Cytochrome_P450_monoxygenase"/>
</dbReference>
<dbReference type="EMBL" id="CAJVRM010000396">
    <property type="protein sequence ID" value="CAG8980589.1"/>
    <property type="molecule type" value="Genomic_DNA"/>
</dbReference>
<protein>
    <submittedName>
        <fullName evidence="10">Uncharacterized protein</fullName>
    </submittedName>
</protein>
<reference evidence="10" key="1">
    <citation type="submission" date="2021-07" db="EMBL/GenBank/DDBJ databases">
        <authorList>
            <person name="Durling M."/>
        </authorList>
    </citation>
    <scope>NUCLEOTIDE SEQUENCE</scope>
</reference>
<dbReference type="SUPFAM" id="SSF48264">
    <property type="entry name" value="Cytochrome P450"/>
    <property type="match status" value="1"/>
</dbReference>
<gene>
    <name evidence="10" type="ORF">HYALB_00002587</name>
</gene>
<dbReference type="GO" id="GO:0016705">
    <property type="term" value="F:oxidoreductase activity, acting on paired donors, with incorporation or reduction of molecular oxygen"/>
    <property type="evidence" value="ECO:0007669"/>
    <property type="project" value="InterPro"/>
</dbReference>
<evidence type="ECO:0000256" key="8">
    <source>
        <dbReference type="ARBA" id="ARBA00023033"/>
    </source>
</evidence>
<comment type="cofactor">
    <cofactor evidence="1 9">
        <name>heme</name>
        <dbReference type="ChEBI" id="CHEBI:30413"/>
    </cofactor>
</comment>
<dbReference type="OrthoDB" id="10029320at2759"/>
<organism evidence="10 11">
    <name type="scientific">Hymenoscyphus albidus</name>
    <dbReference type="NCBI Taxonomy" id="595503"/>
    <lineage>
        <taxon>Eukaryota</taxon>
        <taxon>Fungi</taxon>
        <taxon>Dikarya</taxon>
        <taxon>Ascomycota</taxon>
        <taxon>Pezizomycotina</taxon>
        <taxon>Leotiomycetes</taxon>
        <taxon>Helotiales</taxon>
        <taxon>Helotiaceae</taxon>
        <taxon>Hymenoscyphus</taxon>
    </lineage>
</organism>
<keyword evidence="6" id="KW-0560">Oxidoreductase</keyword>
<proteinExistence type="inferred from homology"/>
<dbReference type="Pfam" id="PF00067">
    <property type="entry name" value="p450"/>
    <property type="match status" value="1"/>
</dbReference>
<dbReference type="PANTHER" id="PTHR24305:SF107">
    <property type="entry name" value="P450, PUTATIVE (EUROFUNG)-RELATED"/>
    <property type="match status" value="1"/>
</dbReference>
<dbReference type="GO" id="GO:0004497">
    <property type="term" value="F:monooxygenase activity"/>
    <property type="evidence" value="ECO:0007669"/>
    <property type="project" value="UniProtKB-KW"/>
</dbReference>
<evidence type="ECO:0000313" key="10">
    <source>
        <dbReference type="EMBL" id="CAG8980589.1"/>
    </source>
</evidence>
<name>A0A9N9LY50_9HELO</name>
<evidence type="ECO:0000256" key="7">
    <source>
        <dbReference type="ARBA" id="ARBA00023004"/>
    </source>
</evidence>
<evidence type="ECO:0000256" key="5">
    <source>
        <dbReference type="ARBA" id="ARBA00022723"/>
    </source>
</evidence>
<evidence type="ECO:0000256" key="2">
    <source>
        <dbReference type="ARBA" id="ARBA00005179"/>
    </source>
</evidence>
<keyword evidence="8" id="KW-0503">Monooxygenase</keyword>